<protein>
    <submittedName>
        <fullName evidence="1">Porin-like</fullName>
    </submittedName>
</protein>
<organism evidence="1 2">
    <name type="scientific">Prochlorococcus marinus str. GP2</name>
    <dbReference type="NCBI Taxonomy" id="59925"/>
    <lineage>
        <taxon>Bacteria</taxon>
        <taxon>Bacillati</taxon>
        <taxon>Cyanobacteriota</taxon>
        <taxon>Cyanophyceae</taxon>
        <taxon>Synechococcales</taxon>
        <taxon>Prochlorococcaceae</taxon>
        <taxon>Prochlorococcus</taxon>
    </lineage>
</organism>
<proteinExistence type="predicted"/>
<gene>
    <name evidence="1" type="ORF">EU91_1578</name>
</gene>
<dbReference type="eggNOG" id="COG3659">
    <property type="taxonomic scope" value="Bacteria"/>
</dbReference>
<dbReference type="SUPFAM" id="SSF56935">
    <property type="entry name" value="Porins"/>
    <property type="match status" value="1"/>
</dbReference>
<comment type="caution">
    <text evidence="1">The sequence shown here is derived from an EMBL/GenBank/DDBJ whole genome shotgun (WGS) entry which is preliminary data.</text>
</comment>
<dbReference type="AlphaFoldDB" id="A0A0A1ZAA9"/>
<dbReference type="Proteomes" id="UP000030598">
    <property type="component" value="Unassembled WGS sequence"/>
</dbReference>
<dbReference type="EMBL" id="JNAH01000008">
    <property type="protein sequence ID" value="KGF85476.1"/>
    <property type="molecule type" value="Genomic_DNA"/>
</dbReference>
<name>A0A0A1ZAA9_PROMR</name>
<accession>A0A0A1ZAA9</accession>
<evidence type="ECO:0000313" key="1">
    <source>
        <dbReference type="EMBL" id="KGF85476.1"/>
    </source>
</evidence>
<evidence type="ECO:0000313" key="2">
    <source>
        <dbReference type="Proteomes" id="UP000030598"/>
    </source>
</evidence>
<reference evidence="2" key="1">
    <citation type="journal article" date="2014" name="Sci. Data">
        <title>Genomes of diverse isolates of the marine cyanobacterium Prochlorococcus.</title>
        <authorList>
            <person name="Biller S."/>
            <person name="Berube P."/>
            <person name="Thompson J."/>
            <person name="Kelly L."/>
            <person name="Roggensack S."/>
            <person name="Awad L."/>
            <person name="Roache-Johnson K."/>
            <person name="Ding H."/>
            <person name="Giovannoni S.J."/>
            <person name="Moore L.R."/>
            <person name="Chisholm S.W."/>
        </authorList>
    </citation>
    <scope>NUCLEOTIDE SEQUENCE [LARGE SCALE GENOMIC DNA]</scope>
    <source>
        <strain evidence="2">GP2</strain>
    </source>
</reference>
<dbReference type="STRING" id="59925.EU91_1578"/>
<sequence length="419" mass="44697">MILTNFCVRPFVKISQKLLITPVALGLLFPLFVKASEDSLSGFVNKDQLAITNSRIDTLETRLNKLEAASFSNITTLTGEASFQLGSVDESVLTEAVTATYSYDFDLNTSFTGDDNLYVGIETGNGVFGLVDFVTDNSQGGNDTLNITSMYYSFPLGNYDLAVGPLLENDDLMPTTISKYSDKFFMAAQIGGLTAADFTSAPGIEGSGIAIGRTFDNGFNASASVIGMSADTPDGFLTSDGTDTYTLSAGYDGDNFGLGFIYTGIDEACSFFAGFQTCQTLGLNAIEASFVTLGAYWTPNNSKTSLSATYGILSPEVTGVDIDDLNSFHFGIDHEFGPGVLSAAIKSQDFILFDANGAAVVVGNRVPADSLGQYAEIYYTYFVNDSLEIRSGISFAIPDDEGVFFLDRTAVGAEATFKF</sequence>